<gene>
    <name evidence="2" type="ORF">MMSR116_23705</name>
</gene>
<organism evidence="2 3">
    <name type="scientific">Methylobacterium mesophilicum SR1.6/6</name>
    <dbReference type="NCBI Taxonomy" id="908290"/>
    <lineage>
        <taxon>Bacteria</taxon>
        <taxon>Pseudomonadati</taxon>
        <taxon>Pseudomonadota</taxon>
        <taxon>Alphaproteobacteria</taxon>
        <taxon>Hyphomicrobiales</taxon>
        <taxon>Methylobacteriaceae</taxon>
        <taxon>Methylobacterium</taxon>
    </lineage>
</organism>
<feature type="compositionally biased region" description="Low complexity" evidence="1">
    <location>
        <begin position="16"/>
        <end position="37"/>
    </location>
</feature>
<evidence type="ECO:0000313" key="3">
    <source>
        <dbReference type="Proteomes" id="UP000012488"/>
    </source>
</evidence>
<dbReference type="Proteomes" id="UP000012488">
    <property type="component" value="Chromosome"/>
</dbReference>
<feature type="compositionally biased region" description="Polar residues" evidence="1">
    <location>
        <begin position="53"/>
        <end position="65"/>
    </location>
</feature>
<proteinExistence type="predicted"/>
<name>A0A6B9FU05_9HYPH</name>
<accession>A0A6B9FU05</accession>
<dbReference type="EMBL" id="CP043538">
    <property type="protein sequence ID" value="QGY04578.1"/>
    <property type="molecule type" value="Genomic_DNA"/>
</dbReference>
<dbReference type="AlphaFoldDB" id="A0A6B9FU05"/>
<feature type="compositionally biased region" description="Basic and acidic residues" evidence="1">
    <location>
        <begin position="38"/>
        <end position="50"/>
    </location>
</feature>
<evidence type="ECO:0000313" key="2">
    <source>
        <dbReference type="EMBL" id="QGY04578.1"/>
    </source>
</evidence>
<dbReference type="KEGG" id="mmes:MMSR116_23705"/>
<dbReference type="OrthoDB" id="7997937at2"/>
<sequence>MNETTRRPLKRLGLLSGLDLTSPQPDLDAADTLADHTTTPDDHAAAEPLREVPTTNGRPSNTTRRTSVYLSAGMLRRLKELAVARDCKVNDLLVEGAASVIRESGHTPTTTSRDVR</sequence>
<reference evidence="2 3" key="1">
    <citation type="journal article" date="2012" name="Genet. Mol. Biol.">
        <title>Analysis of 16S rRNA and mxaF genes revealing insights into Methylobacterium niche-specific plant association.</title>
        <authorList>
            <person name="Dourado M.N."/>
            <person name="Andreote F.D."/>
            <person name="Dini-Andreote F."/>
            <person name="Conti R."/>
            <person name="Araujo J.M."/>
            <person name="Araujo W.L."/>
        </authorList>
    </citation>
    <scope>NUCLEOTIDE SEQUENCE [LARGE SCALE GENOMIC DNA]</scope>
    <source>
        <strain evidence="2 3">SR1.6/6</strain>
    </source>
</reference>
<protein>
    <submittedName>
        <fullName evidence="2">Uncharacterized protein</fullName>
    </submittedName>
</protein>
<dbReference type="RefSeq" id="WP_010686072.1">
    <property type="nucleotide sequence ID" value="NZ_CP043538.1"/>
</dbReference>
<feature type="region of interest" description="Disordered" evidence="1">
    <location>
        <begin position="16"/>
        <end position="65"/>
    </location>
</feature>
<evidence type="ECO:0000256" key="1">
    <source>
        <dbReference type="SAM" id="MobiDB-lite"/>
    </source>
</evidence>
<reference evidence="2 3" key="2">
    <citation type="journal article" date="2013" name="Genome Announc.">
        <title>Draft Genome Sequence of Methylobacterium mesophilicum Strain SR1.6/6, Isolated from Citrus sinensis.</title>
        <authorList>
            <person name="Marinho Almeida D."/>
            <person name="Dini-Andreote F."/>
            <person name="Camargo Neves A.A."/>
            <person name="Juca Ramos R.T."/>
            <person name="Andreote F.D."/>
            <person name="Carneiro A.R."/>
            <person name="Oliveira de Souza Lima A."/>
            <person name="Caracciolo Gomes de Sa P.H."/>
            <person name="Ribeiro Barbosa M.S."/>
            <person name="Araujo W.L."/>
            <person name="Silva A."/>
        </authorList>
    </citation>
    <scope>NUCLEOTIDE SEQUENCE [LARGE SCALE GENOMIC DNA]</scope>
    <source>
        <strain evidence="2 3">SR1.6/6</strain>
    </source>
</reference>